<dbReference type="GO" id="GO:0016491">
    <property type="term" value="F:oxidoreductase activity"/>
    <property type="evidence" value="ECO:0007669"/>
    <property type="project" value="UniProtKB-KW"/>
</dbReference>
<protein>
    <submittedName>
        <fullName evidence="4">Phosphoglycerate dehydrogenase</fullName>
    </submittedName>
</protein>
<dbReference type="RefSeq" id="WP_154546261.1">
    <property type="nucleotide sequence ID" value="NZ_VULO01000013.1"/>
</dbReference>
<sequence>MVKVLIPQTVTDIPSFTNCHIVTFNPTAPIPQEHRDADAIVIWDVPADRIAQLPTELPHIRLVQTLTAGTDVVEKAGFGADVAICSGRGLHDETVAEHSLALILAAARSINLLVRAQIGHRWADELGGNLPEPYPGRFTTLKNAHVVIWGYGSIGRTLGDYLLNLGAKVTGIATSTRVENGVAVKTAESLPSILPSADVLVMILPDTPNTVKALNADILEALPHHAWLINVGRGRTVDHDALVDSLREGTLGGAALDVTDPEPLPVDSPLWDMPNVMITPHAAGGRPRGVKELLEDNIRALIEDSPLRNTVTRI</sequence>
<dbReference type="PANTHER" id="PTHR43333:SF1">
    <property type="entry name" value="D-ISOMER SPECIFIC 2-HYDROXYACID DEHYDROGENASE NAD-BINDING DOMAIN-CONTAINING PROTEIN"/>
    <property type="match status" value="1"/>
</dbReference>
<dbReference type="AlphaFoldDB" id="A0A6N7VW39"/>
<dbReference type="Gene3D" id="3.40.50.720">
    <property type="entry name" value="NAD(P)-binding Rossmann-like Domain"/>
    <property type="match status" value="2"/>
</dbReference>
<evidence type="ECO:0000313" key="5">
    <source>
        <dbReference type="Proteomes" id="UP000470875"/>
    </source>
</evidence>
<name>A0A6N7VW39_9ACTO</name>
<organism evidence="4 5">
    <name type="scientific">Scrofimicrobium canadense</name>
    <dbReference type="NCBI Taxonomy" id="2652290"/>
    <lineage>
        <taxon>Bacteria</taxon>
        <taxon>Bacillati</taxon>
        <taxon>Actinomycetota</taxon>
        <taxon>Actinomycetes</taxon>
        <taxon>Actinomycetales</taxon>
        <taxon>Actinomycetaceae</taxon>
        <taxon>Scrofimicrobium</taxon>
    </lineage>
</organism>
<reference evidence="4 5" key="1">
    <citation type="submission" date="2019-08" db="EMBL/GenBank/DDBJ databases">
        <title>In-depth cultivation of the pig gut microbiome towards novel bacterial diversity and tailored functional studies.</title>
        <authorList>
            <person name="Wylensek D."/>
            <person name="Hitch T.C.A."/>
            <person name="Clavel T."/>
        </authorList>
    </citation>
    <scope>NUCLEOTIDE SEQUENCE [LARGE SCALE GENOMIC DNA]</scope>
    <source>
        <strain evidence="4 5">WB03_NA08</strain>
    </source>
</reference>
<accession>A0A6N7VW39</accession>
<dbReference type="InterPro" id="IPR036291">
    <property type="entry name" value="NAD(P)-bd_dom_sf"/>
</dbReference>
<dbReference type="GO" id="GO:0051287">
    <property type="term" value="F:NAD binding"/>
    <property type="evidence" value="ECO:0007669"/>
    <property type="project" value="InterPro"/>
</dbReference>
<keyword evidence="5" id="KW-1185">Reference proteome</keyword>
<keyword evidence="2" id="KW-0520">NAD</keyword>
<keyword evidence="1" id="KW-0560">Oxidoreductase</keyword>
<dbReference type="PANTHER" id="PTHR43333">
    <property type="entry name" value="2-HACID_DH_C DOMAIN-CONTAINING PROTEIN"/>
    <property type="match status" value="1"/>
</dbReference>
<dbReference type="InterPro" id="IPR006140">
    <property type="entry name" value="D-isomer_DH_NAD-bd"/>
</dbReference>
<dbReference type="Pfam" id="PF02826">
    <property type="entry name" value="2-Hacid_dh_C"/>
    <property type="match status" value="1"/>
</dbReference>
<comment type="caution">
    <text evidence="4">The sequence shown here is derived from an EMBL/GenBank/DDBJ whole genome shotgun (WGS) entry which is preliminary data.</text>
</comment>
<dbReference type="SUPFAM" id="SSF52283">
    <property type="entry name" value="Formate/glycerate dehydrogenase catalytic domain-like"/>
    <property type="match status" value="1"/>
</dbReference>
<dbReference type="Proteomes" id="UP000470875">
    <property type="component" value="Unassembled WGS sequence"/>
</dbReference>
<gene>
    <name evidence="4" type="ORF">FYJ24_10685</name>
</gene>
<evidence type="ECO:0000259" key="3">
    <source>
        <dbReference type="Pfam" id="PF02826"/>
    </source>
</evidence>
<feature type="domain" description="D-isomer specific 2-hydroxyacid dehydrogenase NAD-binding" evidence="3">
    <location>
        <begin position="100"/>
        <end position="283"/>
    </location>
</feature>
<dbReference type="EMBL" id="VULO01000013">
    <property type="protein sequence ID" value="MSS85210.1"/>
    <property type="molecule type" value="Genomic_DNA"/>
</dbReference>
<evidence type="ECO:0000256" key="2">
    <source>
        <dbReference type="ARBA" id="ARBA00023027"/>
    </source>
</evidence>
<proteinExistence type="predicted"/>
<evidence type="ECO:0000256" key="1">
    <source>
        <dbReference type="ARBA" id="ARBA00023002"/>
    </source>
</evidence>
<dbReference type="SUPFAM" id="SSF51735">
    <property type="entry name" value="NAD(P)-binding Rossmann-fold domains"/>
    <property type="match status" value="1"/>
</dbReference>
<evidence type="ECO:0000313" key="4">
    <source>
        <dbReference type="EMBL" id="MSS85210.1"/>
    </source>
</evidence>